<organism evidence="7 8">
    <name type="scientific">Mucilaginibacter sabulilitoris</name>
    <dbReference type="NCBI Taxonomy" id="1173583"/>
    <lineage>
        <taxon>Bacteria</taxon>
        <taxon>Pseudomonadati</taxon>
        <taxon>Bacteroidota</taxon>
        <taxon>Sphingobacteriia</taxon>
        <taxon>Sphingobacteriales</taxon>
        <taxon>Sphingobacteriaceae</taxon>
        <taxon>Mucilaginibacter</taxon>
    </lineage>
</organism>
<name>A0ABZ0TSD2_9SPHI</name>
<feature type="transmembrane region" description="Helical" evidence="6">
    <location>
        <begin position="418"/>
        <end position="437"/>
    </location>
</feature>
<evidence type="ECO:0000256" key="1">
    <source>
        <dbReference type="ARBA" id="ARBA00004651"/>
    </source>
</evidence>
<evidence type="ECO:0000256" key="3">
    <source>
        <dbReference type="ARBA" id="ARBA00022692"/>
    </source>
</evidence>
<keyword evidence="4 6" id="KW-1133">Transmembrane helix</keyword>
<evidence type="ECO:0000256" key="6">
    <source>
        <dbReference type="SAM" id="Phobius"/>
    </source>
</evidence>
<feature type="transmembrane region" description="Helical" evidence="6">
    <location>
        <begin position="245"/>
        <end position="266"/>
    </location>
</feature>
<dbReference type="InterPro" id="IPR050833">
    <property type="entry name" value="Poly_Biosynth_Transport"/>
</dbReference>
<evidence type="ECO:0000256" key="4">
    <source>
        <dbReference type="ARBA" id="ARBA00022989"/>
    </source>
</evidence>
<dbReference type="PANTHER" id="PTHR30250:SF26">
    <property type="entry name" value="PSMA PROTEIN"/>
    <property type="match status" value="1"/>
</dbReference>
<comment type="subcellular location">
    <subcellularLocation>
        <location evidence="1">Cell membrane</location>
        <topology evidence="1">Multi-pass membrane protein</topology>
    </subcellularLocation>
</comment>
<feature type="transmembrane region" description="Helical" evidence="6">
    <location>
        <begin position="97"/>
        <end position="122"/>
    </location>
</feature>
<feature type="transmembrane region" description="Helical" evidence="6">
    <location>
        <begin position="27"/>
        <end position="51"/>
    </location>
</feature>
<feature type="transmembrane region" description="Helical" evidence="6">
    <location>
        <begin position="142"/>
        <end position="163"/>
    </location>
</feature>
<keyword evidence="2" id="KW-1003">Cell membrane</keyword>
<feature type="transmembrane region" description="Helical" evidence="6">
    <location>
        <begin position="361"/>
        <end position="380"/>
    </location>
</feature>
<evidence type="ECO:0000313" key="7">
    <source>
        <dbReference type="EMBL" id="WPU95676.1"/>
    </source>
</evidence>
<dbReference type="InterPro" id="IPR002797">
    <property type="entry name" value="Polysacc_synth"/>
</dbReference>
<feature type="transmembrane region" description="Helical" evidence="6">
    <location>
        <begin position="57"/>
        <end position="77"/>
    </location>
</feature>
<sequence length="453" mass="51016">MLTSFKSKAQNFWTVGHERTLKLKKNIIYSFLIKGASVLVGFVVIPLTIHYINAGQYGIWLTISSMVSWINTFDIGLSNGLRNKMAHSLALNETENIARYISTTYAILFLIAAVTFLLFFLTGSFFDWNQMLNIKNAVNYDIWPIIILTLGAFCVQFFLQPVNSVLTASHQPFKASLIALFGQVLTLVVIYLLTVFTKGSLFLLVAGVSASPVIVFLIANFYFFNTSLKSYKPKFRYIDLSSARSLLNTGGIFFFIQVGAIVLFQTDNILISRNLGPQDVTVFNLAYKYFSLIQVIFVIILTPYWSAFTDAYAKKDMIWIRESIGKTRQQWLYISGLAVVLLAGSPLFYRAWIGNTVHIPFQLSLAMTVYVMTTTWQGIYSSALNGIGKLRIQLILVISTALLNIPLSIYLIARVGLYGTVLANIILVVIINIFLTYQVNLIMKEKEKGIWAK</sequence>
<keyword evidence="8" id="KW-1185">Reference proteome</keyword>
<keyword evidence="5 6" id="KW-0472">Membrane</keyword>
<feature type="transmembrane region" description="Helical" evidence="6">
    <location>
        <begin position="330"/>
        <end position="349"/>
    </location>
</feature>
<proteinExistence type="predicted"/>
<keyword evidence="3 6" id="KW-0812">Transmembrane</keyword>
<dbReference type="Proteomes" id="UP001324380">
    <property type="component" value="Chromosome"/>
</dbReference>
<evidence type="ECO:0000256" key="2">
    <source>
        <dbReference type="ARBA" id="ARBA00022475"/>
    </source>
</evidence>
<dbReference type="PANTHER" id="PTHR30250">
    <property type="entry name" value="PST FAMILY PREDICTED COLANIC ACID TRANSPORTER"/>
    <property type="match status" value="1"/>
</dbReference>
<dbReference type="RefSeq" id="WP_321564782.1">
    <property type="nucleotide sequence ID" value="NZ_CP139558.1"/>
</dbReference>
<feature type="transmembrane region" description="Helical" evidence="6">
    <location>
        <begin position="392"/>
        <end position="412"/>
    </location>
</feature>
<accession>A0ABZ0TSD2</accession>
<feature type="transmembrane region" description="Helical" evidence="6">
    <location>
        <begin position="202"/>
        <end position="224"/>
    </location>
</feature>
<dbReference type="EMBL" id="CP139558">
    <property type="protein sequence ID" value="WPU95676.1"/>
    <property type="molecule type" value="Genomic_DNA"/>
</dbReference>
<reference evidence="7 8" key="1">
    <citation type="submission" date="2023-11" db="EMBL/GenBank/DDBJ databases">
        <title>Analysis of the Genomes of Mucilaginibacter gossypii cycad 4 and M. sabulilitoris SNA2: microbes with the potential for plant growth promotion.</title>
        <authorList>
            <person name="Hirsch A.M."/>
            <person name="Humm E."/>
            <person name="Rubbi M."/>
            <person name="Del Vecchio G."/>
            <person name="Ha S.M."/>
            <person name="Pellegrini M."/>
            <person name="Gunsalus R.P."/>
        </authorList>
    </citation>
    <scope>NUCLEOTIDE SEQUENCE [LARGE SCALE GENOMIC DNA]</scope>
    <source>
        <strain evidence="7 8">SNA2</strain>
    </source>
</reference>
<evidence type="ECO:0000256" key="5">
    <source>
        <dbReference type="ARBA" id="ARBA00023136"/>
    </source>
</evidence>
<dbReference type="Pfam" id="PF01943">
    <property type="entry name" value="Polysacc_synt"/>
    <property type="match status" value="1"/>
</dbReference>
<evidence type="ECO:0000313" key="8">
    <source>
        <dbReference type="Proteomes" id="UP001324380"/>
    </source>
</evidence>
<protein>
    <submittedName>
        <fullName evidence="7">Oligosaccharide flippase family protein</fullName>
    </submittedName>
</protein>
<gene>
    <name evidence="7" type="ORF">SNE25_09115</name>
</gene>
<feature type="transmembrane region" description="Helical" evidence="6">
    <location>
        <begin position="286"/>
        <end position="309"/>
    </location>
</feature>
<feature type="transmembrane region" description="Helical" evidence="6">
    <location>
        <begin position="175"/>
        <end position="196"/>
    </location>
</feature>